<dbReference type="InterPro" id="IPR026947">
    <property type="entry name" value="UBN_middle_dom"/>
</dbReference>
<comment type="caution">
    <text evidence="5">The sequence shown here is derived from an EMBL/GenBank/DDBJ whole genome shotgun (WGS) entry which is preliminary data.</text>
</comment>
<dbReference type="Pfam" id="PF14075">
    <property type="entry name" value="UBN_AB"/>
    <property type="match status" value="1"/>
</dbReference>
<evidence type="ECO:0000313" key="5">
    <source>
        <dbReference type="EMBL" id="RXK39697.1"/>
    </source>
</evidence>
<proteinExistence type="predicted"/>
<evidence type="ECO:0000259" key="3">
    <source>
        <dbReference type="Pfam" id="PF08729"/>
    </source>
</evidence>
<dbReference type="AlphaFoldDB" id="A0A4V1M4A6"/>
<dbReference type="OrthoDB" id="5576775at2759"/>
<keyword evidence="1" id="KW-0597">Phosphoprotein</keyword>
<evidence type="ECO:0008006" key="7">
    <source>
        <dbReference type="Google" id="ProtNLM"/>
    </source>
</evidence>
<feature type="compositionally biased region" description="Low complexity" evidence="2">
    <location>
        <begin position="40"/>
        <end position="71"/>
    </location>
</feature>
<gene>
    <name evidence="5" type="ORF">M231_03052</name>
</gene>
<feature type="compositionally biased region" description="Basic and acidic residues" evidence="2">
    <location>
        <begin position="313"/>
        <end position="332"/>
    </location>
</feature>
<feature type="compositionally biased region" description="Acidic residues" evidence="2">
    <location>
        <begin position="116"/>
        <end position="177"/>
    </location>
</feature>
<evidence type="ECO:0000256" key="1">
    <source>
        <dbReference type="ARBA" id="ARBA00022553"/>
    </source>
</evidence>
<dbReference type="InterPro" id="IPR014840">
    <property type="entry name" value="HRD"/>
</dbReference>
<protein>
    <recommendedName>
        <fullName evidence="7">Ubinuclein middle domain-containing protein</fullName>
    </recommendedName>
</protein>
<feature type="region of interest" description="Disordered" evidence="2">
    <location>
        <begin position="388"/>
        <end position="411"/>
    </location>
</feature>
<evidence type="ECO:0000256" key="2">
    <source>
        <dbReference type="SAM" id="MobiDB-lite"/>
    </source>
</evidence>
<sequence>MSRMLANLLNREERSPLPLPPPRASSPDIIMLSHPPPKPTSNKSSSRSPVKPSPPESSGSYSTPLPTTSSPEAHMSSPIRPRVEISRLQTSSTAPSTPSGFPQMARTDGDISMAETVDDDDEQGGEGDEDGESDEEEEPVEGVDAEEGSDEDDDDEEEGEDDDEETEVGSEDLDSDLDILTVREPGGSAPPIVDEEKPEEGSLLPAGEGEAIPMETEAVNTLVPKKRKARRRSMSEDEDLPPPPPPMRTIRLKKVLPLDGQTLMWNILEDARERGMVDVWIPPEEKEDGPSRPNESAILTTDPLGSVPGLEVDEQRAAEELARQLEERYAEKPKRKKKKAASKKTEEYNLDDPFIDDSELLIDAPTHFGRPKKEGFYVHSGKLELLEESPVKPKAKPGPRKSGKITSGPRRSLAEATALRLYGPPASQGEGTPASPIQIDDEEDGPSTSYSPVKPLPPPPLTGEINIDRSLYKHASRDLRFLPPFPGFPVEVRERLRILRAESSKHPWDVASKGKFPEHLKEPLRLAGQAAFRHNMFNDREDDKPFFLALPSLLPYNNFTLTKLVVRLCHEEYWNFLQECEKTGLEQLQTMVDEEKGIWVMKFEESRQMYETAVKEYDEKQTGVVNNEHEQNSSTIPSFHNGDEDVPAGPGERPREPTKKFSWTPDMRTVLDQLLDNMQDMLDLNKRLAEWNVSTARSKDREWTETATKSRLYKKACHFVSPVLTLYIAQYKSLIVDCFPEGFASSNTVSREMTKVKRTKDKAQTGGE</sequence>
<feature type="region of interest" description="Disordered" evidence="2">
    <location>
        <begin position="627"/>
        <end position="662"/>
    </location>
</feature>
<evidence type="ECO:0000259" key="4">
    <source>
        <dbReference type="Pfam" id="PF14075"/>
    </source>
</evidence>
<dbReference type="InParanoid" id="A0A4V1M4A6"/>
<feature type="region of interest" description="Disordered" evidence="2">
    <location>
        <begin position="282"/>
        <end position="354"/>
    </location>
</feature>
<feature type="compositionally biased region" description="Basic residues" evidence="2">
    <location>
        <begin position="393"/>
        <end position="403"/>
    </location>
</feature>
<dbReference type="EMBL" id="SDIL01000028">
    <property type="protein sequence ID" value="RXK39697.1"/>
    <property type="molecule type" value="Genomic_DNA"/>
</dbReference>
<accession>A0A4V1M4A6</accession>
<feature type="compositionally biased region" description="Polar residues" evidence="2">
    <location>
        <begin position="87"/>
        <end position="100"/>
    </location>
</feature>
<evidence type="ECO:0000313" key="6">
    <source>
        <dbReference type="Proteomes" id="UP000289152"/>
    </source>
</evidence>
<dbReference type="VEuPathDB" id="FungiDB:TREMEDRAFT_60343"/>
<feature type="compositionally biased region" description="Basic residues" evidence="2">
    <location>
        <begin position="333"/>
        <end position="342"/>
    </location>
</feature>
<dbReference type="Proteomes" id="UP000289152">
    <property type="component" value="Unassembled WGS sequence"/>
</dbReference>
<feature type="domain" description="Ubinuclein middle" evidence="4">
    <location>
        <begin position="488"/>
        <end position="714"/>
    </location>
</feature>
<feature type="region of interest" description="Disordered" evidence="2">
    <location>
        <begin position="423"/>
        <end position="465"/>
    </location>
</feature>
<name>A0A4V1M4A6_TREME</name>
<keyword evidence="6" id="KW-1185">Reference proteome</keyword>
<feature type="region of interest" description="Disordered" evidence="2">
    <location>
        <begin position="1"/>
        <end position="250"/>
    </location>
</feature>
<dbReference type="Pfam" id="PF08729">
    <property type="entry name" value="HUN"/>
    <property type="match status" value="1"/>
</dbReference>
<reference evidence="5 6" key="1">
    <citation type="submission" date="2016-06" db="EMBL/GenBank/DDBJ databases">
        <title>Evolution of pathogenesis and genome organization in the Tremellales.</title>
        <authorList>
            <person name="Cuomo C."/>
            <person name="Litvintseva A."/>
            <person name="Heitman J."/>
            <person name="Chen Y."/>
            <person name="Sun S."/>
            <person name="Springer D."/>
            <person name="Dromer F."/>
            <person name="Young S."/>
            <person name="Zeng Q."/>
            <person name="Chapman S."/>
            <person name="Gujja S."/>
            <person name="Saif S."/>
            <person name="Birren B."/>
        </authorList>
    </citation>
    <scope>NUCLEOTIDE SEQUENCE [LARGE SCALE GENOMIC DNA]</scope>
    <source>
        <strain evidence="5 6">ATCC 28783</strain>
    </source>
</reference>
<organism evidence="5 6">
    <name type="scientific">Tremella mesenterica</name>
    <name type="common">Jelly fungus</name>
    <dbReference type="NCBI Taxonomy" id="5217"/>
    <lineage>
        <taxon>Eukaryota</taxon>
        <taxon>Fungi</taxon>
        <taxon>Dikarya</taxon>
        <taxon>Basidiomycota</taxon>
        <taxon>Agaricomycotina</taxon>
        <taxon>Tremellomycetes</taxon>
        <taxon>Tremellales</taxon>
        <taxon>Tremellaceae</taxon>
        <taxon>Tremella</taxon>
    </lineage>
</organism>
<feature type="domain" description="Hpc2-related" evidence="3">
    <location>
        <begin position="335"/>
        <end position="384"/>
    </location>
</feature>
<dbReference type="STRING" id="5217.A0A4V1M4A6"/>